<organism evidence="6 7">
    <name type="scientific">Clostridium botulinum B2 450</name>
    <dbReference type="NCBI Taxonomy" id="1379739"/>
    <lineage>
        <taxon>Bacteria</taxon>
        <taxon>Bacillati</taxon>
        <taxon>Bacillota</taxon>
        <taxon>Clostridia</taxon>
        <taxon>Eubacteriales</taxon>
        <taxon>Clostridiaceae</taxon>
        <taxon>Clostridium</taxon>
    </lineage>
</organism>
<sequence>MFLDITKKRNPNLIKAAFHLHQKGLIQPDTYIIDLDNIVDNARKIKEEADKYGIELYFMTKQFGRNPIVCHELMKLGYKGAVTVDFKEAITLKENNISLGHVGHLVQIPTHSMEDIIEAKPEVITVYSVEKAVEVSKVAQKLGLVQNIMLRVLDDEDTLYPAQYGGFYLKDLIEKAKEIKKLPNINIYGITSFPCFLYDEKEGDIKATSNVQTLKKAQKLLEDHLKIKIEQLNMPSATCVSNMKNIAENGGTHGEPGHGLTGTTPYHAEHEGAEIPCLVYVSEISHNLKEESFCYGGGNYRRSHMSKALVGKSIEDSIKVKTSVPPLESIDYYITLKSNANVGDTVVMSYRTQIFVTRSSVAVVKGIKEDKPKLLGIYDSQGRKIK</sequence>
<dbReference type="SUPFAM" id="SSF51419">
    <property type="entry name" value="PLP-binding barrel"/>
    <property type="match status" value="1"/>
</dbReference>
<dbReference type="Proteomes" id="UP000032250">
    <property type="component" value="Unassembled WGS sequence"/>
</dbReference>
<feature type="domain" description="YhfX-like C-terminal" evidence="5">
    <location>
        <begin position="279"/>
        <end position="374"/>
    </location>
</feature>
<evidence type="ECO:0000313" key="6">
    <source>
        <dbReference type="EMBL" id="KIS23993.1"/>
    </source>
</evidence>
<feature type="domain" description="Alanine racemase N-terminal" evidence="4">
    <location>
        <begin position="33"/>
        <end position="265"/>
    </location>
</feature>
<gene>
    <name evidence="6" type="ORF">N495_10465</name>
</gene>
<name>A0A0D0ZZM6_CLOBO</name>
<accession>A0A0D0ZZM6</accession>
<dbReference type="RefSeq" id="WP_043031992.1">
    <property type="nucleotide sequence ID" value="NZ_JXSU01000007.1"/>
</dbReference>
<dbReference type="Pfam" id="PF01168">
    <property type="entry name" value="Ala_racemase_N"/>
    <property type="match status" value="1"/>
</dbReference>
<evidence type="ECO:0000259" key="4">
    <source>
        <dbReference type="Pfam" id="PF01168"/>
    </source>
</evidence>
<dbReference type="HOGENOM" id="CLU_060710_0_0_9"/>
<evidence type="ECO:0000313" key="7">
    <source>
        <dbReference type="Proteomes" id="UP000032250"/>
    </source>
</evidence>
<dbReference type="PATRIC" id="fig|1379739.3.peg.2460"/>
<comment type="caution">
    <text evidence="6">The sequence shown here is derived from an EMBL/GenBank/DDBJ whole genome shotgun (WGS) entry which is preliminary data.</text>
</comment>
<evidence type="ECO:0000259" key="5">
    <source>
        <dbReference type="Pfam" id="PF21279"/>
    </source>
</evidence>
<dbReference type="Gene3D" id="2.40.37.30">
    <property type="match status" value="2"/>
</dbReference>
<dbReference type="GO" id="GO:0008784">
    <property type="term" value="F:alanine racemase activity"/>
    <property type="evidence" value="ECO:0007669"/>
    <property type="project" value="TreeGrafter"/>
</dbReference>
<dbReference type="InterPro" id="IPR000821">
    <property type="entry name" value="Ala_racemase"/>
</dbReference>
<dbReference type="OrthoDB" id="3189402at2"/>
<dbReference type="InterPro" id="IPR029066">
    <property type="entry name" value="PLP-binding_barrel"/>
</dbReference>
<dbReference type="PANTHER" id="PTHR30511:SF0">
    <property type="entry name" value="ALANINE RACEMASE, CATABOLIC-RELATED"/>
    <property type="match status" value="1"/>
</dbReference>
<protein>
    <submittedName>
        <fullName evidence="6">Amino acid racemase</fullName>
    </submittedName>
</protein>
<evidence type="ECO:0000256" key="2">
    <source>
        <dbReference type="ARBA" id="ARBA00022898"/>
    </source>
</evidence>
<dbReference type="InterPro" id="IPR048449">
    <property type="entry name" value="YhfX-like_C"/>
</dbReference>
<dbReference type="AlphaFoldDB" id="A0A0D0ZZM6"/>
<dbReference type="EMBL" id="JXSU01000007">
    <property type="protein sequence ID" value="KIS23993.1"/>
    <property type="molecule type" value="Genomic_DNA"/>
</dbReference>
<dbReference type="GO" id="GO:0005829">
    <property type="term" value="C:cytosol"/>
    <property type="evidence" value="ECO:0007669"/>
    <property type="project" value="TreeGrafter"/>
</dbReference>
<evidence type="ECO:0000256" key="1">
    <source>
        <dbReference type="ARBA" id="ARBA00001933"/>
    </source>
</evidence>
<keyword evidence="3" id="KW-0413">Isomerase</keyword>
<evidence type="ECO:0000256" key="3">
    <source>
        <dbReference type="ARBA" id="ARBA00023235"/>
    </source>
</evidence>
<dbReference type="CDD" id="cd06811">
    <property type="entry name" value="PLPDE_III_yhfX_like"/>
    <property type="match status" value="1"/>
</dbReference>
<dbReference type="GO" id="GO:0030170">
    <property type="term" value="F:pyridoxal phosphate binding"/>
    <property type="evidence" value="ECO:0007669"/>
    <property type="project" value="TreeGrafter"/>
</dbReference>
<reference evidence="6 7" key="1">
    <citation type="submission" date="2014-06" db="EMBL/GenBank/DDBJ databases">
        <title>Genome characterization of distinct group I Clostridium botulinum lineages.</title>
        <authorList>
            <person name="Giordani F."/>
            <person name="Anselmo A."/>
            <person name="Fillo S."/>
            <person name="Palozzi A.M."/>
            <person name="Fortunato A."/>
            <person name="Gentile B."/>
            <person name="Ciammaruconi A."/>
            <person name="Anniballi F."/>
            <person name="De Medici D."/>
            <person name="Lista F."/>
        </authorList>
    </citation>
    <scope>NUCLEOTIDE SEQUENCE [LARGE SCALE GENOMIC DNA]</scope>
    <source>
        <strain evidence="6 7">B2 450</strain>
    </source>
</reference>
<dbReference type="InterPro" id="IPR001608">
    <property type="entry name" value="Ala_racemase_N"/>
</dbReference>
<comment type="cofactor">
    <cofactor evidence="1">
        <name>pyridoxal 5'-phosphate</name>
        <dbReference type="ChEBI" id="CHEBI:597326"/>
    </cofactor>
</comment>
<dbReference type="Pfam" id="PF21279">
    <property type="entry name" value="YhfX-like_C"/>
    <property type="match status" value="1"/>
</dbReference>
<proteinExistence type="predicted"/>
<keyword evidence="2" id="KW-0663">Pyridoxal phosphate</keyword>
<dbReference type="PANTHER" id="PTHR30511">
    <property type="entry name" value="ALANINE RACEMASE"/>
    <property type="match status" value="1"/>
</dbReference>